<name>A0A8J3DKP4_9BACT</name>
<dbReference type="InterPro" id="IPR036280">
    <property type="entry name" value="Multihaem_cyt_sf"/>
</dbReference>
<keyword evidence="4" id="KW-1185">Reference proteome</keyword>
<protein>
    <recommendedName>
        <fullName evidence="2">Glucose/Sorbosone dehydrogenase domain-containing protein</fullName>
    </recommendedName>
</protein>
<dbReference type="AlphaFoldDB" id="A0A8J3DKP4"/>
<comment type="caution">
    <text evidence="3">The sequence shown here is derived from an EMBL/GenBank/DDBJ whole genome shotgun (WGS) entry which is preliminary data.</text>
</comment>
<evidence type="ECO:0000313" key="4">
    <source>
        <dbReference type="Proteomes" id="UP000642829"/>
    </source>
</evidence>
<organism evidence="3 4">
    <name type="scientific">Cerasicoccus arenae</name>
    <dbReference type="NCBI Taxonomy" id="424488"/>
    <lineage>
        <taxon>Bacteria</taxon>
        <taxon>Pseudomonadati</taxon>
        <taxon>Verrucomicrobiota</taxon>
        <taxon>Opitutia</taxon>
        <taxon>Puniceicoccales</taxon>
        <taxon>Cerasicoccaceae</taxon>
        <taxon>Cerasicoccus</taxon>
    </lineage>
</organism>
<evidence type="ECO:0000256" key="1">
    <source>
        <dbReference type="SAM" id="SignalP"/>
    </source>
</evidence>
<evidence type="ECO:0000259" key="2">
    <source>
        <dbReference type="Pfam" id="PF07995"/>
    </source>
</evidence>
<dbReference type="Pfam" id="PF07995">
    <property type="entry name" value="GSDH"/>
    <property type="match status" value="2"/>
</dbReference>
<dbReference type="SUPFAM" id="SSF48695">
    <property type="entry name" value="Multiheme cytochromes"/>
    <property type="match status" value="1"/>
</dbReference>
<dbReference type="InterPro" id="IPR011042">
    <property type="entry name" value="6-blade_b-propeller_TolB-like"/>
</dbReference>
<dbReference type="PANTHER" id="PTHR19328:SF75">
    <property type="entry name" value="ALDOSE SUGAR DEHYDROGENASE YLII"/>
    <property type="match status" value="1"/>
</dbReference>
<feature type="signal peptide" evidence="1">
    <location>
        <begin position="1"/>
        <end position="20"/>
    </location>
</feature>
<dbReference type="InterPro" id="IPR012938">
    <property type="entry name" value="Glc/Sorbosone_DH"/>
</dbReference>
<dbReference type="Gene3D" id="2.120.10.30">
    <property type="entry name" value="TolB, C-terminal domain"/>
    <property type="match status" value="1"/>
</dbReference>
<feature type="chain" id="PRO_5035169633" description="Glucose/Sorbosone dehydrogenase domain-containing protein" evidence="1">
    <location>
        <begin position="21"/>
        <end position="879"/>
    </location>
</feature>
<dbReference type="EMBL" id="BMXG01000029">
    <property type="protein sequence ID" value="GHC12625.1"/>
    <property type="molecule type" value="Genomic_DNA"/>
</dbReference>
<keyword evidence="1" id="KW-0732">Signal</keyword>
<dbReference type="Proteomes" id="UP000642829">
    <property type="component" value="Unassembled WGS sequence"/>
</dbReference>
<dbReference type="InterPro" id="IPR011041">
    <property type="entry name" value="Quinoprot_gluc/sorb_DH_b-prop"/>
</dbReference>
<sequence>MKGLALTAIGSLMLPQMAMAAITPADLAMPTGVQSEYMLEDAFPGLTFRDALSIEHDPTDPNRIYVAEKGGKLWVIPDVSIPEKELFLDLTVLHRVPNVWEAGLLGVAFHPNYAENGYFYVFYCPENTAQGDIRRNRISRFQVSAGNPNQADHSSETILINQADPAEPFHDAGDLHFGADGYLYFTIGDRGGADDQYNVSQRLDHEYFSGLFRIDVDKRPENLEPNPHPSVYRETSEDLANYSVPVDNPWVGATEFNGLPVNPDEVIMEYFAIGLRNPYRFYIDEFMGDIWIADVGQNSEEEINIARGGENFGWAFREGSLNGPKIHEAPEAFVETPPVYTYPRELGHAIIGGILYRGSVHPELYGAYLFADYVSGRITALRNADGNYKPELLLAQQLVSGFDTNPVTGDILIMVKGSSLGNKIMKLVRNYDVNDDLPIMLSGTLAFLSVNELIPAPGVIPYTPNLSFWSDMAVKQRWFALPNTTPIDYHENEPWTYPEGTVWIKHFELEMERGNPASKRRVETRFIVKTEDDAYGVSYQWNEAGTNAQLAPQEGVDLEFEIIDENGLERTQPWRIPSRSQCMQCHTKIAGYALSFNSRQLNRVTEFQEAEQNVLQALTQMGYLQDGPTAADLPYLPAYAVTNDATQSLEHRARSYLAVNCVQCHQPGGPAITPFDVRPQIPLHQTQMMNALPGNDSGGNGNPDNRIIVPGEPELSVLLQRMCECEGFSRMPPLGSYEIDEGGVQLIHDWIASMVDYESYEDWTARYFGEPHAPEAALGSDPDQDGQHNEVEYLAKTDPTRYHSAWRPEIQIGDNWHIEFATMPGTPIIIESSTNLVDWSIWPYGPAKIDYPASPSMQIEAPFAEPTEFLRFAFPTLQE</sequence>
<feature type="domain" description="Glucose/Sorbosone dehydrogenase" evidence="2">
    <location>
        <begin position="264"/>
        <end position="384"/>
    </location>
</feature>
<accession>A0A8J3DKP4</accession>
<dbReference type="PANTHER" id="PTHR19328">
    <property type="entry name" value="HEDGEHOG-INTERACTING PROTEIN"/>
    <property type="match status" value="1"/>
</dbReference>
<reference evidence="3" key="2">
    <citation type="submission" date="2020-09" db="EMBL/GenBank/DDBJ databases">
        <authorList>
            <person name="Sun Q."/>
            <person name="Kim S."/>
        </authorList>
    </citation>
    <scope>NUCLEOTIDE SEQUENCE</scope>
    <source>
        <strain evidence="3">KCTC 12870</strain>
    </source>
</reference>
<proteinExistence type="predicted"/>
<evidence type="ECO:0000313" key="3">
    <source>
        <dbReference type="EMBL" id="GHC12625.1"/>
    </source>
</evidence>
<feature type="domain" description="Glucose/Sorbosone dehydrogenase" evidence="2">
    <location>
        <begin position="62"/>
        <end position="197"/>
    </location>
</feature>
<reference evidence="3" key="1">
    <citation type="journal article" date="2014" name="Int. J. Syst. Evol. Microbiol.">
        <title>Complete genome sequence of Corynebacterium casei LMG S-19264T (=DSM 44701T), isolated from a smear-ripened cheese.</title>
        <authorList>
            <consortium name="US DOE Joint Genome Institute (JGI-PGF)"/>
            <person name="Walter F."/>
            <person name="Albersmeier A."/>
            <person name="Kalinowski J."/>
            <person name="Ruckert C."/>
        </authorList>
    </citation>
    <scope>NUCLEOTIDE SEQUENCE</scope>
    <source>
        <strain evidence="3">KCTC 12870</strain>
    </source>
</reference>
<dbReference type="SUPFAM" id="SSF50952">
    <property type="entry name" value="Soluble quinoprotein glucose dehydrogenase"/>
    <property type="match status" value="1"/>
</dbReference>
<gene>
    <name evidence="3" type="ORF">GCM10007047_32500</name>
</gene>